<proteinExistence type="predicted"/>
<keyword evidence="1" id="KW-0472">Membrane</keyword>
<dbReference type="PANTHER" id="PTHR32305">
    <property type="match status" value="1"/>
</dbReference>
<feature type="transmembrane region" description="Helical" evidence="1">
    <location>
        <begin position="88"/>
        <end position="106"/>
    </location>
</feature>
<keyword evidence="1" id="KW-0812">Transmembrane</keyword>
<comment type="caution">
    <text evidence="2">The sequence shown here is derived from an EMBL/GenBank/DDBJ whole genome shotgun (WGS) entry which is preliminary data.</text>
</comment>
<evidence type="ECO:0000256" key="1">
    <source>
        <dbReference type="SAM" id="Phobius"/>
    </source>
</evidence>
<dbReference type="EMBL" id="WWVT01000020">
    <property type="protein sequence ID" value="MZL62847.1"/>
    <property type="molecule type" value="Genomic_DNA"/>
</dbReference>
<dbReference type="InterPro" id="IPR050708">
    <property type="entry name" value="T6SS_VgrG/RHS"/>
</dbReference>
<organism evidence="2 3">
    <name type="scientific">Blautia massiliensis</name>
    <name type="common">ex Durand et al. 2017</name>
    <dbReference type="NCBI Taxonomy" id="1737424"/>
    <lineage>
        <taxon>Bacteria</taxon>
        <taxon>Bacillati</taxon>
        <taxon>Bacillota</taxon>
        <taxon>Clostridia</taxon>
        <taxon>Lachnospirales</taxon>
        <taxon>Lachnospiraceae</taxon>
        <taxon>Blautia</taxon>
    </lineage>
</organism>
<evidence type="ECO:0000313" key="2">
    <source>
        <dbReference type="EMBL" id="MZL62847.1"/>
    </source>
</evidence>
<name>A0A6L8TGU9_9FIRM</name>
<gene>
    <name evidence="2" type="ORF">GT694_12540</name>
</gene>
<dbReference type="PANTHER" id="PTHR32305:SF15">
    <property type="entry name" value="PROTEIN RHSA-RELATED"/>
    <property type="match status" value="1"/>
</dbReference>
<dbReference type="AlphaFoldDB" id="A0A6L8TGU9"/>
<sequence length="297" mass="33887">MGKNPEHHRQQSRHHWKINPFRYRGYYYDEETGMYYLKNRYYDPEIRRFISADNFKSEKASMETLHNRNLFAYCDDNPLVRADQDGNAWMVAAASFVAGMGLSVGCQMIFEGKNLSEINWITAASAGLGTAMGFLGIGGSTTGAVVSGVTSFASDYYENRDFTSAVINGAVSAGISLFWSAVDNIGPKQNQKGYLKYMRKDYHDANRRISNMNLSFAEALPLRRAVNEEKNEKMRQLTVTRINAYSRDYWSNRKVNSNIAIRKYGRVIGGGCEYTPGKGTRYMKCYKYLGKLYWVYV</sequence>
<feature type="transmembrane region" description="Helical" evidence="1">
    <location>
        <begin position="162"/>
        <end position="182"/>
    </location>
</feature>
<feature type="transmembrane region" description="Helical" evidence="1">
    <location>
        <begin position="118"/>
        <end position="142"/>
    </location>
</feature>
<evidence type="ECO:0000313" key="3">
    <source>
        <dbReference type="Proteomes" id="UP000473323"/>
    </source>
</evidence>
<dbReference type="NCBIfam" id="TIGR03696">
    <property type="entry name" value="Rhs_assc_core"/>
    <property type="match status" value="1"/>
</dbReference>
<dbReference type="Gene3D" id="2.180.10.10">
    <property type="entry name" value="RHS repeat-associated core"/>
    <property type="match status" value="1"/>
</dbReference>
<dbReference type="Proteomes" id="UP000473323">
    <property type="component" value="Unassembled WGS sequence"/>
</dbReference>
<dbReference type="InterPro" id="IPR022385">
    <property type="entry name" value="Rhs_assc_core"/>
</dbReference>
<reference evidence="2 3" key="1">
    <citation type="journal article" date="2019" name="Nat. Med.">
        <title>A library of human gut bacterial isolates paired with longitudinal multiomics data enables mechanistic microbiome research.</title>
        <authorList>
            <person name="Poyet M."/>
            <person name="Groussin M."/>
            <person name="Gibbons S.M."/>
            <person name="Avila-Pacheco J."/>
            <person name="Jiang X."/>
            <person name="Kearney S.M."/>
            <person name="Perrotta A.R."/>
            <person name="Berdy B."/>
            <person name="Zhao S."/>
            <person name="Lieberman T.D."/>
            <person name="Swanson P.K."/>
            <person name="Smith M."/>
            <person name="Roesemann S."/>
            <person name="Alexander J.E."/>
            <person name="Rich S.A."/>
            <person name="Livny J."/>
            <person name="Vlamakis H."/>
            <person name="Clish C."/>
            <person name="Bullock K."/>
            <person name="Deik A."/>
            <person name="Scott J."/>
            <person name="Pierce K.A."/>
            <person name="Xavier R.J."/>
            <person name="Alm E.J."/>
        </authorList>
    </citation>
    <scope>NUCLEOTIDE SEQUENCE [LARGE SCALE GENOMIC DNA]</scope>
    <source>
        <strain evidence="2 3">BIOML-A4</strain>
    </source>
</reference>
<protein>
    <recommendedName>
        <fullName evidence="4">RHS repeat-associated core domain-containing protein</fullName>
    </recommendedName>
</protein>
<accession>A0A6L8TGU9</accession>
<evidence type="ECO:0008006" key="4">
    <source>
        <dbReference type="Google" id="ProtNLM"/>
    </source>
</evidence>
<keyword evidence="1" id="KW-1133">Transmembrane helix</keyword>